<accession>A0A0K8J5F2</accession>
<organism evidence="2 3">
    <name type="scientific">Herbinix luporum</name>
    <dbReference type="NCBI Taxonomy" id="1679721"/>
    <lineage>
        <taxon>Bacteria</taxon>
        <taxon>Bacillati</taxon>
        <taxon>Bacillota</taxon>
        <taxon>Clostridia</taxon>
        <taxon>Lachnospirales</taxon>
        <taxon>Lachnospiraceae</taxon>
        <taxon>Herbinix</taxon>
    </lineage>
</organism>
<name>A0A0K8J5F2_9FIRM</name>
<keyword evidence="1" id="KW-1133">Transmembrane helix</keyword>
<dbReference type="OrthoDB" id="2085896at2"/>
<proteinExistence type="predicted"/>
<dbReference type="EMBL" id="LN879430">
    <property type="protein sequence ID" value="CUH92687.1"/>
    <property type="molecule type" value="Genomic_DNA"/>
</dbReference>
<protein>
    <submittedName>
        <fullName evidence="2">Putative membrane protein</fullName>
    </submittedName>
</protein>
<dbReference type="InterPro" id="IPR025470">
    <property type="entry name" value="DUF4321"/>
</dbReference>
<dbReference type="Proteomes" id="UP000196053">
    <property type="component" value="Chromosome I"/>
</dbReference>
<dbReference type="AlphaFoldDB" id="A0A0K8J5F2"/>
<keyword evidence="1" id="KW-0812">Transmembrane</keyword>
<feature type="transmembrane region" description="Helical" evidence="1">
    <location>
        <begin position="12"/>
        <end position="30"/>
    </location>
</feature>
<sequence length="91" mass="9878">MAKTIGKNKWALFLLVLLGILIGSFIAHLVKNVEWLSWLNYGMEFAIGDTGKGNVVSLNLGALVIYFGIKIKITVASALGALISVIIYKKI</sequence>
<dbReference type="KEGG" id="hsd:SD1D_1141"/>
<reference evidence="3" key="1">
    <citation type="submission" date="2015-09" db="EMBL/GenBank/DDBJ databases">
        <authorList>
            <person name="Wibberg D."/>
        </authorList>
    </citation>
    <scope>NUCLEOTIDE SEQUENCE [LARGE SCALE GENOMIC DNA]</scope>
    <source>
        <strain evidence="3">SD1D</strain>
    </source>
</reference>
<feature type="transmembrane region" description="Helical" evidence="1">
    <location>
        <begin position="63"/>
        <end position="88"/>
    </location>
</feature>
<gene>
    <name evidence="2" type="ORF">SD1D_1141</name>
</gene>
<keyword evidence="3" id="KW-1185">Reference proteome</keyword>
<evidence type="ECO:0000256" key="1">
    <source>
        <dbReference type="SAM" id="Phobius"/>
    </source>
</evidence>
<dbReference type="RefSeq" id="WP_058258035.1">
    <property type="nucleotide sequence ID" value="NZ_DUPS01000029.1"/>
</dbReference>
<evidence type="ECO:0000313" key="3">
    <source>
        <dbReference type="Proteomes" id="UP000196053"/>
    </source>
</evidence>
<keyword evidence="1" id="KW-0472">Membrane</keyword>
<dbReference type="Pfam" id="PF14209">
    <property type="entry name" value="DUF4321"/>
    <property type="match status" value="1"/>
</dbReference>
<evidence type="ECO:0000313" key="2">
    <source>
        <dbReference type="EMBL" id="CUH92687.1"/>
    </source>
</evidence>